<feature type="transmembrane region" description="Helical" evidence="2">
    <location>
        <begin position="126"/>
        <end position="145"/>
    </location>
</feature>
<reference evidence="3" key="1">
    <citation type="journal article" date="2023" name="Mol. Phylogenet. Evol.">
        <title>Genome-scale phylogeny and comparative genomics of the fungal order Sordariales.</title>
        <authorList>
            <person name="Hensen N."/>
            <person name="Bonometti L."/>
            <person name="Westerberg I."/>
            <person name="Brannstrom I.O."/>
            <person name="Guillou S."/>
            <person name="Cros-Aarteil S."/>
            <person name="Calhoun S."/>
            <person name="Haridas S."/>
            <person name="Kuo A."/>
            <person name="Mondo S."/>
            <person name="Pangilinan J."/>
            <person name="Riley R."/>
            <person name="LaButti K."/>
            <person name="Andreopoulos B."/>
            <person name="Lipzen A."/>
            <person name="Chen C."/>
            <person name="Yan M."/>
            <person name="Daum C."/>
            <person name="Ng V."/>
            <person name="Clum A."/>
            <person name="Steindorff A."/>
            <person name="Ohm R.A."/>
            <person name="Martin F."/>
            <person name="Silar P."/>
            <person name="Natvig D.O."/>
            <person name="Lalanne C."/>
            <person name="Gautier V."/>
            <person name="Ament-Velasquez S.L."/>
            <person name="Kruys A."/>
            <person name="Hutchinson M.I."/>
            <person name="Powell A.J."/>
            <person name="Barry K."/>
            <person name="Miller A.N."/>
            <person name="Grigoriev I.V."/>
            <person name="Debuchy R."/>
            <person name="Gladieux P."/>
            <person name="Hiltunen Thoren M."/>
            <person name="Johannesson H."/>
        </authorList>
    </citation>
    <scope>NUCLEOTIDE SEQUENCE</scope>
    <source>
        <strain evidence="3">CBS 118394</strain>
    </source>
</reference>
<protein>
    <submittedName>
        <fullName evidence="3">Uncharacterized protein</fullName>
    </submittedName>
</protein>
<reference evidence="3" key="2">
    <citation type="submission" date="2023-06" db="EMBL/GenBank/DDBJ databases">
        <authorList>
            <consortium name="Lawrence Berkeley National Laboratory"/>
            <person name="Haridas S."/>
            <person name="Hensen N."/>
            <person name="Bonometti L."/>
            <person name="Westerberg I."/>
            <person name="Brannstrom I.O."/>
            <person name="Guillou S."/>
            <person name="Cros-Aarteil S."/>
            <person name="Calhoun S."/>
            <person name="Kuo A."/>
            <person name="Mondo S."/>
            <person name="Pangilinan J."/>
            <person name="Riley R."/>
            <person name="Labutti K."/>
            <person name="Andreopoulos B."/>
            <person name="Lipzen A."/>
            <person name="Chen C."/>
            <person name="Yanf M."/>
            <person name="Daum C."/>
            <person name="Ng V."/>
            <person name="Clum A."/>
            <person name="Steindorff A."/>
            <person name="Ohm R."/>
            <person name="Martin F."/>
            <person name="Silar P."/>
            <person name="Natvig D."/>
            <person name="Lalanne C."/>
            <person name="Gautier V."/>
            <person name="Ament-Velasquez S.L."/>
            <person name="Kruys A."/>
            <person name="Hutchinson M.I."/>
            <person name="Powell A.J."/>
            <person name="Barry K."/>
            <person name="Miller A.N."/>
            <person name="Grigoriev I.V."/>
            <person name="Debuchy R."/>
            <person name="Gladieux P."/>
            <person name="Thoren M.H."/>
            <person name="Johannesson H."/>
        </authorList>
    </citation>
    <scope>NUCLEOTIDE SEQUENCE</scope>
    <source>
        <strain evidence="3">CBS 118394</strain>
    </source>
</reference>
<keyword evidence="4" id="KW-1185">Reference proteome</keyword>
<dbReference type="Proteomes" id="UP001283341">
    <property type="component" value="Unassembled WGS sequence"/>
</dbReference>
<feature type="transmembrane region" description="Helical" evidence="2">
    <location>
        <begin position="735"/>
        <end position="753"/>
    </location>
</feature>
<evidence type="ECO:0000313" key="3">
    <source>
        <dbReference type="EMBL" id="KAK3326722.1"/>
    </source>
</evidence>
<organism evidence="3 4">
    <name type="scientific">Apodospora peruviana</name>
    <dbReference type="NCBI Taxonomy" id="516989"/>
    <lineage>
        <taxon>Eukaryota</taxon>
        <taxon>Fungi</taxon>
        <taxon>Dikarya</taxon>
        <taxon>Ascomycota</taxon>
        <taxon>Pezizomycotina</taxon>
        <taxon>Sordariomycetes</taxon>
        <taxon>Sordariomycetidae</taxon>
        <taxon>Sordariales</taxon>
        <taxon>Lasiosphaeriaceae</taxon>
        <taxon>Apodospora</taxon>
    </lineage>
</organism>
<keyword evidence="2" id="KW-0812">Transmembrane</keyword>
<dbReference type="InterPro" id="IPR021840">
    <property type="entry name" value="DUF3433"/>
</dbReference>
<feature type="transmembrane region" description="Helical" evidence="2">
    <location>
        <begin position="88"/>
        <end position="106"/>
    </location>
</feature>
<accession>A0AAE0IKD2</accession>
<feature type="transmembrane region" description="Helical" evidence="2">
    <location>
        <begin position="799"/>
        <end position="822"/>
    </location>
</feature>
<gene>
    <name evidence="3" type="ORF">B0H66DRAFT_551574</name>
</gene>
<keyword evidence="2" id="KW-0472">Membrane</keyword>
<dbReference type="PANTHER" id="PTHR37544">
    <property type="entry name" value="SPRAY-RELATED"/>
    <property type="match status" value="1"/>
</dbReference>
<feature type="transmembrane region" description="Helical" evidence="2">
    <location>
        <begin position="1216"/>
        <end position="1235"/>
    </location>
</feature>
<dbReference type="PANTHER" id="PTHR37544:SF1">
    <property type="entry name" value="PHOSPHORIBOSYLAMINOIMIDAZOLE-SUCCINOCARBOXAMIDE SYNTHASE"/>
    <property type="match status" value="1"/>
</dbReference>
<proteinExistence type="predicted"/>
<evidence type="ECO:0000313" key="4">
    <source>
        <dbReference type="Proteomes" id="UP001283341"/>
    </source>
</evidence>
<comment type="caution">
    <text evidence="3">The sequence shown here is derived from an EMBL/GenBank/DDBJ whole genome shotgun (WGS) entry which is preliminary data.</text>
</comment>
<keyword evidence="2" id="KW-1133">Transmembrane helix</keyword>
<sequence length="1322" mass="145564">MSSSPRLLPSSVDHDALERDNLVLPPQRSPFPFLGVSKQQVKSDTTAVVVEASESHTSLLGQHQQGRGRLSRYKMWRGHGSIYLRREFLVGLALLFLSFLATEEVLNHLSDRYRGFAFATEDKHYLWTYGPTFFLSIIAALWGQLEYQVQHSIPWMELARAPPLPADSNLLVNYLTPWSIVSLFRSLRAGHFPVALSVTGGLVLKALIVVSTGLFALQDRQLSYPTQVRMLEQFNMSRGAYNDTTALPASTPDPGVLFWAINYGHVAPPAGVNSQYATTSFALDSSLTDLAQGPNSTISATVPVFAVDQDCTPFSWKYETKGKTTTVSEDQDTLFSLADIMSKDDFNLLSKYYVLTAGPRSYDPDPSLTNEFSSRFLNSTVIVDVDYDLLGGQPTPDDDTAAMFTSVVVDLPDKVSTVSAILCRFKYSVTKRPVTVSGDGSLIEVSSDIVEKLDLVVAPSEITRDVFVNMVSFEQNFLGTTDLGRLRDQRWLSLMNITTPQARWEAFADTALLSSSFQETYRRIAALVVKTIKIAPVTNDEIVPASAITQASRLVVTPVALRVMDALLAVMAVICMILCFYNFAPARELRGSLMDAAVVLASTNKDSPRLTQLLSERQEGGVPTMDGLKASLSGYLFSSTRNPSTAILVQDGGLQFDELATFEERKPATRLNGMNSQKPDHSTFWLPNPATTPFRISIIAITLIIFILLEVLFQLSKRNNGLADVATDNYARYTWIWLPTLLMSLVGLAYVAMDKAARTLHPFLELSRLNGSTVDALHFNPQSSVAVVAFIRALVRRHFGLCAIILTSILSVALAVSSSGLYSTTSVPNITNFSAAITSWFDIGNFTGIENGYYSVGKGPADVLFNQAIQFYNLSYPPGTYKGYAFATPDTTPTQNAAKVTFSNLPAARGQLNCSLHEYRPLDKNTFSHKQMSYDIAPPKWPRRCRSGRFGGSAPTNLTLSSAGGDPPGMQGPFGFLASTYWALQDDSTFALDNRLPGDVCHDERQHLFFVYGQRVGNDSSGVVVLHCVPYLESLEVEATFVMPEMRVNESPGGNGKGEVREVEGSQKQLWQESDTTKNKSIPLPMFGFITGPTFLGEENNFDGHFSALLVGKMADSLATFFPPSGGKERVTTSEMMGKDNVNGMIAALNSLCQELWAQALHFDFRRPIVDDALQHDLSGDKEAPLPGQKQIDATAVVPKPLGRAMLIQNELPTRLLEGFLLCMALAAVVSFWLVGMGKRTRVLPLDPGSVAARMALLAGSELVDRLEKEDGHKYERWKERDLLEGRRFGLRWWDSGRGDETGVVREGDYKRYGIDIIPHTG</sequence>
<dbReference type="EMBL" id="JAUEDM010000002">
    <property type="protein sequence ID" value="KAK3326722.1"/>
    <property type="molecule type" value="Genomic_DNA"/>
</dbReference>
<feature type="transmembrane region" description="Helical" evidence="2">
    <location>
        <begin position="566"/>
        <end position="584"/>
    </location>
</feature>
<dbReference type="Pfam" id="PF11915">
    <property type="entry name" value="DUF3433"/>
    <property type="match status" value="2"/>
</dbReference>
<name>A0AAE0IKD2_9PEZI</name>
<evidence type="ECO:0000256" key="2">
    <source>
        <dbReference type="SAM" id="Phobius"/>
    </source>
</evidence>
<feature type="transmembrane region" description="Helical" evidence="2">
    <location>
        <begin position="696"/>
        <end position="715"/>
    </location>
</feature>
<evidence type="ECO:0000256" key="1">
    <source>
        <dbReference type="SAM" id="MobiDB-lite"/>
    </source>
</evidence>
<feature type="transmembrane region" description="Helical" evidence="2">
    <location>
        <begin position="194"/>
        <end position="217"/>
    </location>
</feature>
<feature type="region of interest" description="Disordered" evidence="1">
    <location>
        <begin position="1050"/>
        <end position="1075"/>
    </location>
</feature>